<evidence type="ECO:0008006" key="9">
    <source>
        <dbReference type="Google" id="ProtNLM"/>
    </source>
</evidence>
<comment type="subcellular location">
    <subcellularLocation>
        <location evidence="1">Membrane</location>
    </subcellularLocation>
</comment>
<evidence type="ECO:0000256" key="4">
    <source>
        <dbReference type="ARBA" id="ARBA00022989"/>
    </source>
</evidence>
<gene>
    <name evidence="7" type="ORF">POTOM_032972</name>
</gene>
<protein>
    <recommendedName>
        <fullName evidence="9">Reactive oxygen species modulator 1</fullName>
    </recommendedName>
</protein>
<dbReference type="OrthoDB" id="2014662at2759"/>
<evidence type="ECO:0000313" key="7">
    <source>
        <dbReference type="EMBL" id="KAG6762471.1"/>
    </source>
</evidence>
<evidence type="ECO:0000256" key="6">
    <source>
        <dbReference type="SAM" id="Phobius"/>
    </source>
</evidence>
<reference evidence="7" key="1">
    <citation type="journal article" date="2020" name="bioRxiv">
        <title>Hybrid origin of Populus tomentosa Carr. identified through genome sequencing and phylogenomic analysis.</title>
        <authorList>
            <person name="An X."/>
            <person name="Gao K."/>
            <person name="Chen Z."/>
            <person name="Li J."/>
            <person name="Yang X."/>
            <person name="Yang X."/>
            <person name="Zhou J."/>
            <person name="Guo T."/>
            <person name="Zhao T."/>
            <person name="Huang S."/>
            <person name="Miao D."/>
            <person name="Khan W.U."/>
            <person name="Rao P."/>
            <person name="Ye M."/>
            <person name="Lei B."/>
            <person name="Liao W."/>
            <person name="Wang J."/>
            <person name="Ji L."/>
            <person name="Li Y."/>
            <person name="Guo B."/>
            <person name="Mustafa N.S."/>
            <person name="Li S."/>
            <person name="Yun Q."/>
            <person name="Keller S.R."/>
            <person name="Mao J."/>
            <person name="Zhang R."/>
            <person name="Strauss S.H."/>
        </authorList>
    </citation>
    <scope>NUCLEOTIDE SEQUENCE</scope>
    <source>
        <strain evidence="7">GM15</strain>
        <tissue evidence="7">Leaf</tissue>
    </source>
</reference>
<sequence length="115" mass="12315">MIKKKHIYTVTTGYIVFYKPQEGFTIIQSNTYINKNSRNPEMARDSCLARVTAGVAVGGAIGGAVGAVYGTYEAVRYKVPGLLKIRYIGQTTLGSAAIFGLFLGAGSLIHCGKSY</sequence>
<dbReference type="Pfam" id="PF10247">
    <property type="entry name" value="Romo1"/>
    <property type="match status" value="1"/>
</dbReference>
<evidence type="ECO:0000256" key="5">
    <source>
        <dbReference type="ARBA" id="ARBA00023136"/>
    </source>
</evidence>
<evidence type="ECO:0000256" key="3">
    <source>
        <dbReference type="ARBA" id="ARBA00022692"/>
    </source>
</evidence>
<dbReference type="GO" id="GO:0005744">
    <property type="term" value="C:TIM23 mitochondrial import inner membrane translocase complex"/>
    <property type="evidence" value="ECO:0007669"/>
    <property type="project" value="TreeGrafter"/>
</dbReference>
<evidence type="ECO:0000256" key="2">
    <source>
        <dbReference type="ARBA" id="ARBA00007839"/>
    </source>
</evidence>
<dbReference type="GO" id="GO:0030150">
    <property type="term" value="P:protein import into mitochondrial matrix"/>
    <property type="evidence" value="ECO:0007669"/>
    <property type="project" value="TreeGrafter"/>
</dbReference>
<keyword evidence="5 6" id="KW-0472">Membrane</keyword>
<organism evidence="7 8">
    <name type="scientific">Populus tomentosa</name>
    <name type="common">Chinese white poplar</name>
    <dbReference type="NCBI Taxonomy" id="118781"/>
    <lineage>
        <taxon>Eukaryota</taxon>
        <taxon>Viridiplantae</taxon>
        <taxon>Streptophyta</taxon>
        <taxon>Embryophyta</taxon>
        <taxon>Tracheophyta</taxon>
        <taxon>Spermatophyta</taxon>
        <taxon>Magnoliopsida</taxon>
        <taxon>eudicotyledons</taxon>
        <taxon>Gunneridae</taxon>
        <taxon>Pentapetalae</taxon>
        <taxon>rosids</taxon>
        <taxon>fabids</taxon>
        <taxon>Malpighiales</taxon>
        <taxon>Salicaceae</taxon>
        <taxon>Saliceae</taxon>
        <taxon>Populus</taxon>
    </lineage>
</organism>
<feature type="transmembrane region" description="Helical" evidence="6">
    <location>
        <begin position="47"/>
        <end position="72"/>
    </location>
</feature>
<dbReference type="GO" id="GO:0045039">
    <property type="term" value="P:protein insertion into mitochondrial inner membrane"/>
    <property type="evidence" value="ECO:0007669"/>
    <property type="project" value="TreeGrafter"/>
</dbReference>
<keyword evidence="3 6" id="KW-0812">Transmembrane</keyword>
<dbReference type="PANTHER" id="PTHR28525">
    <property type="entry name" value="REACTIVE OXYGEN SPECIES MODULATOR 1"/>
    <property type="match status" value="1"/>
</dbReference>
<dbReference type="AlphaFoldDB" id="A0A8X8CH73"/>
<name>A0A8X8CH73_POPTO</name>
<evidence type="ECO:0000256" key="1">
    <source>
        <dbReference type="ARBA" id="ARBA00004370"/>
    </source>
</evidence>
<dbReference type="EMBL" id="JAAWWB010000017">
    <property type="protein sequence ID" value="KAG6762471.1"/>
    <property type="molecule type" value="Genomic_DNA"/>
</dbReference>
<accession>A0A8X8CH73</accession>
<feature type="transmembrane region" description="Helical" evidence="6">
    <location>
        <begin position="92"/>
        <end position="111"/>
    </location>
</feature>
<dbReference type="Proteomes" id="UP000886885">
    <property type="component" value="Chromosome 9A"/>
</dbReference>
<dbReference type="SMART" id="SM01378">
    <property type="entry name" value="Romo1"/>
    <property type="match status" value="1"/>
</dbReference>
<keyword evidence="8" id="KW-1185">Reference proteome</keyword>
<dbReference type="PANTHER" id="PTHR28525:SF1">
    <property type="entry name" value="REACTIVE OXYGEN SPECIES MODULATOR 1"/>
    <property type="match status" value="1"/>
</dbReference>
<comment type="caution">
    <text evidence="7">The sequence shown here is derived from an EMBL/GenBank/DDBJ whole genome shotgun (WGS) entry which is preliminary data.</text>
</comment>
<keyword evidence="4 6" id="KW-1133">Transmembrane helix</keyword>
<evidence type="ECO:0000313" key="8">
    <source>
        <dbReference type="Proteomes" id="UP000886885"/>
    </source>
</evidence>
<comment type="similarity">
    <text evidence="2">Belongs to the MGR2 family.</text>
</comment>
<proteinExistence type="inferred from homology"/>
<dbReference type="InterPro" id="IPR018450">
    <property type="entry name" value="Romo1/Mgr2"/>
</dbReference>